<dbReference type="GO" id="GO:0042300">
    <property type="term" value="F:beta-amyrin synthase activity"/>
    <property type="evidence" value="ECO:0007669"/>
    <property type="project" value="UniProtKB-ARBA"/>
</dbReference>
<gene>
    <name evidence="2" type="primary">LUPS_1</name>
    <name evidence="2" type="ORF">CK203_023004</name>
</gene>
<dbReference type="SUPFAM" id="SSF48239">
    <property type="entry name" value="Terpenoid cyclases/Protein prenyltransferases"/>
    <property type="match status" value="1"/>
</dbReference>
<organism evidence="2 3">
    <name type="scientific">Vitis vinifera</name>
    <name type="common">Grape</name>
    <dbReference type="NCBI Taxonomy" id="29760"/>
    <lineage>
        <taxon>Eukaryota</taxon>
        <taxon>Viridiplantae</taxon>
        <taxon>Streptophyta</taxon>
        <taxon>Embryophyta</taxon>
        <taxon>Tracheophyta</taxon>
        <taxon>Spermatophyta</taxon>
        <taxon>Magnoliopsida</taxon>
        <taxon>eudicotyledons</taxon>
        <taxon>Gunneridae</taxon>
        <taxon>Pentapetalae</taxon>
        <taxon>rosids</taxon>
        <taxon>Vitales</taxon>
        <taxon>Vitaceae</taxon>
        <taxon>Viteae</taxon>
        <taxon>Vitis</taxon>
    </lineage>
</organism>
<evidence type="ECO:0000313" key="3">
    <source>
        <dbReference type="Proteomes" id="UP000288805"/>
    </source>
</evidence>
<comment type="caution">
    <text evidence="2">The sequence shown here is derived from an EMBL/GenBank/DDBJ whole genome shotgun (WGS) entry which is preliminary data.</text>
</comment>
<dbReference type="EMBL" id="QGNW01000064">
    <property type="protein sequence ID" value="RVX03757.1"/>
    <property type="molecule type" value="Genomic_DNA"/>
</dbReference>
<evidence type="ECO:0000313" key="2">
    <source>
        <dbReference type="EMBL" id="RVX03757.1"/>
    </source>
</evidence>
<dbReference type="InterPro" id="IPR018333">
    <property type="entry name" value="Squalene_cyclase"/>
</dbReference>
<keyword evidence="1" id="KW-0413">Isomerase</keyword>
<name>A0A438J469_VITVI</name>
<dbReference type="PANTHER" id="PTHR11764">
    <property type="entry name" value="TERPENE CYCLASE/MUTASE FAMILY MEMBER"/>
    <property type="match status" value="1"/>
</dbReference>
<dbReference type="AlphaFoldDB" id="A0A438J469"/>
<reference evidence="2 3" key="1">
    <citation type="journal article" date="2018" name="PLoS Genet.">
        <title>Population sequencing reveals clonal diversity and ancestral inbreeding in the grapevine cultivar Chardonnay.</title>
        <authorList>
            <person name="Roach M.J."/>
            <person name="Johnson D.L."/>
            <person name="Bohlmann J."/>
            <person name="van Vuuren H.J."/>
            <person name="Jones S.J."/>
            <person name="Pretorius I.S."/>
            <person name="Schmidt S.A."/>
            <person name="Borneman A.R."/>
        </authorList>
    </citation>
    <scope>NUCLEOTIDE SEQUENCE [LARGE SCALE GENOMIC DNA]</scope>
    <source>
        <strain evidence="3">cv. Chardonnay</strain>
        <tissue evidence="2">Leaf</tissue>
    </source>
</reference>
<dbReference type="PANTHER" id="PTHR11764:SF58">
    <property type="entry name" value="BETA-AMYRIN SYNTHASE-RELATED"/>
    <property type="match status" value="1"/>
</dbReference>
<evidence type="ECO:0000256" key="1">
    <source>
        <dbReference type="ARBA" id="ARBA00023235"/>
    </source>
</evidence>
<dbReference type="GO" id="GO:0005811">
    <property type="term" value="C:lipid droplet"/>
    <property type="evidence" value="ECO:0007669"/>
    <property type="project" value="InterPro"/>
</dbReference>
<dbReference type="Gene3D" id="1.50.10.20">
    <property type="match status" value="1"/>
</dbReference>
<dbReference type="GO" id="GO:0016104">
    <property type="term" value="P:triterpenoid biosynthetic process"/>
    <property type="evidence" value="ECO:0007669"/>
    <property type="project" value="InterPro"/>
</dbReference>
<proteinExistence type="predicted"/>
<accession>A0A438J469</accession>
<protein>
    <submittedName>
        <fullName evidence="2">Lupeol synthase</fullName>
    </submittedName>
</protein>
<dbReference type="InterPro" id="IPR008930">
    <property type="entry name" value="Terpenoid_cyclase/PrenylTrfase"/>
</dbReference>
<sequence length="108" mass="11880">MGVVSLWTIHNFSIFINHQRGSCILQNEDGEWGFHVEGHNTKYCTVFNYICMSIIREGSDGGQGNACLRGQKWILDHGGATSIPSWGVAIAATMYSTSVVDCATISYF</sequence>
<dbReference type="Proteomes" id="UP000288805">
    <property type="component" value="Unassembled WGS sequence"/>
</dbReference>